<gene>
    <name evidence="2" type="ordered locus">HDEF_1472</name>
</gene>
<organism evidence="2 3">
    <name type="scientific">Hamiltonella defensa subsp. Acyrthosiphon pisum (strain 5AT)</name>
    <dbReference type="NCBI Taxonomy" id="572265"/>
    <lineage>
        <taxon>Bacteria</taxon>
        <taxon>Pseudomonadati</taxon>
        <taxon>Pseudomonadota</taxon>
        <taxon>Gammaproteobacteria</taxon>
        <taxon>Enterobacterales</taxon>
        <taxon>Enterobacteriaceae</taxon>
        <taxon>aphid secondary symbionts</taxon>
        <taxon>Candidatus Williamhamiltonella</taxon>
    </lineage>
</organism>
<dbReference type="KEGG" id="hde:HDEF_1472"/>
<dbReference type="AlphaFoldDB" id="C4K6A3"/>
<reference evidence="2 3" key="1">
    <citation type="journal article" date="2009" name="Proc. Natl. Acad. Sci. U.S.A.">
        <title>Hamiltonella defensa, genome evolution of protective bacterial endosymbiont from pathogenic ancestors.</title>
        <authorList>
            <person name="Degnan P.H."/>
            <person name="Yu Y."/>
            <person name="Sisneros N."/>
            <person name="Wing R.A."/>
            <person name="Moran N.A."/>
        </authorList>
    </citation>
    <scope>NUCLEOTIDE SEQUENCE [LARGE SCALE GENOMIC DNA]</scope>
    <source>
        <strain evidence="3">5AT</strain>
    </source>
</reference>
<dbReference type="EMBL" id="CP001277">
    <property type="protein sequence ID" value="ACQ68096.1"/>
    <property type="molecule type" value="Genomic_DNA"/>
</dbReference>
<protein>
    <submittedName>
        <fullName evidence="2">Uncharacterized protein</fullName>
    </submittedName>
</protein>
<dbReference type="HOGENOM" id="CLU_3344389_0_0_6"/>
<proteinExistence type="predicted"/>
<name>C4K6A3_HAMD5</name>
<evidence type="ECO:0000313" key="2">
    <source>
        <dbReference type="EMBL" id="ACQ68096.1"/>
    </source>
</evidence>
<evidence type="ECO:0000256" key="1">
    <source>
        <dbReference type="SAM" id="MobiDB-lite"/>
    </source>
</evidence>
<feature type="region of interest" description="Disordered" evidence="1">
    <location>
        <begin position="1"/>
        <end position="37"/>
    </location>
</feature>
<keyword evidence="3" id="KW-1185">Reference proteome</keyword>
<feature type="compositionally biased region" description="Polar residues" evidence="1">
    <location>
        <begin position="1"/>
        <end position="11"/>
    </location>
</feature>
<evidence type="ECO:0000313" key="3">
    <source>
        <dbReference type="Proteomes" id="UP000002334"/>
    </source>
</evidence>
<sequence length="37" mass="4473">MGTGLENSHPSNFFRRKIRPRKEPPIAKRRWKEEIPL</sequence>
<dbReference type="Proteomes" id="UP000002334">
    <property type="component" value="Chromosome"/>
</dbReference>
<feature type="compositionally biased region" description="Basic and acidic residues" evidence="1">
    <location>
        <begin position="21"/>
        <end position="37"/>
    </location>
</feature>
<accession>C4K6A3</accession>